<comment type="similarity">
    <text evidence="1 3">Belongs to the UDP-glycosyltransferase family.</text>
</comment>
<evidence type="ECO:0000313" key="4">
    <source>
        <dbReference type="EMBL" id="KAF5192935.1"/>
    </source>
</evidence>
<evidence type="ECO:0000256" key="3">
    <source>
        <dbReference type="RuleBase" id="RU003718"/>
    </source>
</evidence>
<gene>
    <name evidence="4" type="ORF">FRX31_017478</name>
</gene>
<dbReference type="InterPro" id="IPR002213">
    <property type="entry name" value="UDP_glucos_trans"/>
</dbReference>
<dbReference type="SUPFAM" id="SSF53756">
    <property type="entry name" value="UDP-Glycosyltransferase/glycogen phosphorylase"/>
    <property type="match status" value="1"/>
</dbReference>
<sequence>PQVDGLPLGAETMSMSDVPPHQAPVLAVAFDLTKHQVKIALENLKPNLIFFDFTYWLPPLAESLGALPEGFEERVKGRGVVHGDWIQQEQILSHPSVGCFVSHCGIGSMWESLVSSCQIVLVPQFGDQYPNAKFMTKELKVAVDVERREEDGWFTKESVCNAVKLVMDERK</sequence>
<dbReference type="InterPro" id="IPR035595">
    <property type="entry name" value="UDP_glycos_trans_CS"/>
</dbReference>
<evidence type="ECO:0000256" key="1">
    <source>
        <dbReference type="ARBA" id="ARBA00009995"/>
    </source>
</evidence>
<comment type="caution">
    <text evidence="4">The sequence shown here is derived from an EMBL/GenBank/DDBJ whole genome shotgun (WGS) entry which is preliminary data.</text>
</comment>
<name>A0A7J6W972_THATH</name>
<dbReference type="AlphaFoldDB" id="A0A7J6W972"/>
<evidence type="ECO:0000256" key="2">
    <source>
        <dbReference type="ARBA" id="ARBA00022679"/>
    </source>
</evidence>
<evidence type="ECO:0000313" key="5">
    <source>
        <dbReference type="Proteomes" id="UP000554482"/>
    </source>
</evidence>
<dbReference type="Gene3D" id="3.40.50.2000">
    <property type="entry name" value="Glycogen Phosphorylase B"/>
    <property type="match status" value="1"/>
</dbReference>
<dbReference type="FunFam" id="3.40.50.2000:FF:000037">
    <property type="entry name" value="Glycosyltransferase"/>
    <property type="match status" value="1"/>
</dbReference>
<dbReference type="PANTHER" id="PTHR48049">
    <property type="entry name" value="GLYCOSYLTRANSFERASE"/>
    <property type="match status" value="1"/>
</dbReference>
<dbReference type="Proteomes" id="UP000554482">
    <property type="component" value="Unassembled WGS sequence"/>
</dbReference>
<keyword evidence="2 3" id="KW-0808">Transferase</keyword>
<dbReference type="PANTHER" id="PTHR48049:SF91">
    <property type="entry name" value="UDP-GLYCOSYLTRANSFERASE 79B7-RELATED"/>
    <property type="match status" value="1"/>
</dbReference>
<reference evidence="4 5" key="1">
    <citation type="submission" date="2020-06" db="EMBL/GenBank/DDBJ databases">
        <title>Transcriptomic and genomic resources for Thalictrum thalictroides and T. hernandezii: Facilitating candidate gene discovery in an emerging model plant lineage.</title>
        <authorList>
            <person name="Arias T."/>
            <person name="Riano-Pachon D.M."/>
            <person name="Di Stilio V.S."/>
        </authorList>
    </citation>
    <scope>NUCLEOTIDE SEQUENCE [LARGE SCALE GENOMIC DNA]</scope>
    <source>
        <strain evidence="5">cv. WT478/WT964</strain>
        <tissue evidence="4">Leaves</tissue>
    </source>
</reference>
<keyword evidence="3" id="KW-0328">Glycosyltransferase</keyword>
<keyword evidence="5" id="KW-1185">Reference proteome</keyword>
<dbReference type="CDD" id="cd03784">
    <property type="entry name" value="GT1_Gtf-like"/>
    <property type="match status" value="1"/>
</dbReference>
<organism evidence="4 5">
    <name type="scientific">Thalictrum thalictroides</name>
    <name type="common">Rue-anemone</name>
    <name type="synonym">Anemone thalictroides</name>
    <dbReference type="NCBI Taxonomy" id="46969"/>
    <lineage>
        <taxon>Eukaryota</taxon>
        <taxon>Viridiplantae</taxon>
        <taxon>Streptophyta</taxon>
        <taxon>Embryophyta</taxon>
        <taxon>Tracheophyta</taxon>
        <taxon>Spermatophyta</taxon>
        <taxon>Magnoliopsida</taxon>
        <taxon>Ranunculales</taxon>
        <taxon>Ranunculaceae</taxon>
        <taxon>Thalictroideae</taxon>
        <taxon>Thalictrum</taxon>
    </lineage>
</organism>
<dbReference type="OrthoDB" id="5835829at2759"/>
<accession>A0A7J6W972</accession>
<dbReference type="EMBL" id="JABWDY010020723">
    <property type="protein sequence ID" value="KAF5192935.1"/>
    <property type="molecule type" value="Genomic_DNA"/>
</dbReference>
<proteinExistence type="inferred from homology"/>
<dbReference type="GO" id="GO:0035251">
    <property type="term" value="F:UDP-glucosyltransferase activity"/>
    <property type="evidence" value="ECO:0007669"/>
    <property type="project" value="InterPro"/>
</dbReference>
<dbReference type="PROSITE" id="PS00375">
    <property type="entry name" value="UDPGT"/>
    <property type="match status" value="1"/>
</dbReference>
<feature type="non-terminal residue" evidence="4">
    <location>
        <position position="1"/>
    </location>
</feature>
<dbReference type="InterPro" id="IPR050481">
    <property type="entry name" value="UDP-glycosyltransf_plant"/>
</dbReference>
<dbReference type="Pfam" id="PF00201">
    <property type="entry name" value="UDPGT"/>
    <property type="match status" value="1"/>
</dbReference>
<protein>
    <submittedName>
        <fullName evidence="4">Udp-glycosyltransferase 79b3</fullName>
    </submittedName>
</protein>